<dbReference type="EMBL" id="QOIM01000036">
    <property type="protein sequence ID" value="RCG17461.1"/>
    <property type="molecule type" value="Genomic_DNA"/>
</dbReference>
<organism evidence="1 2">
    <name type="scientific">Streptomyces reniochalinae</name>
    <dbReference type="NCBI Taxonomy" id="2250578"/>
    <lineage>
        <taxon>Bacteria</taxon>
        <taxon>Bacillati</taxon>
        <taxon>Actinomycetota</taxon>
        <taxon>Actinomycetes</taxon>
        <taxon>Kitasatosporales</taxon>
        <taxon>Streptomycetaceae</taxon>
        <taxon>Streptomyces</taxon>
    </lineage>
</organism>
<keyword evidence="2" id="KW-1185">Reference proteome</keyword>
<evidence type="ECO:0008006" key="3">
    <source>
        <dbReference type="Google" id="ProtNLM"/>
    </source>
</evidence>
<dbReference type="Proteomes" id="UP000253507">
    <property type="component" value="Unassembled WGS sequence"/>
</dbReference>
<gene>
    <name evidence="1" type="ORF">DQ392_16400</name>
</gene>
<comment type="caution">
    <text evidence="1">The sequence shown here is derived from an EMBL/GenBank/DDBJ whole genome shotgun (WGS) entry which is preliminary data.</text>
</comment>
<evidence type="ECO:0000313" key="2">
    <source>
        <dbReference type="Proteomes" id="UP000253507"/>
    </source>
</evidence>
<dbReference type="SUPFAM" id="SSF75304">
    <property type="entry name" value="Amidase signature (AS) enzymes"/>
    <property type="match status" value="1"/>
</dbReference>
<dbReference type="AlphaFoldDB" id="A0A367EHE0"/>
<protein>
    <recommendedName>
        <fullName evidence="3">Amidase domain-containing protein</fullName>
    </recommendedName>
</protein>
<dbReference type="InterPro" id="IPR036928">
    <property type="entry name" value="AS_sf"/>
</dbReference>
<reference evidence="1 2" key="1">
    <citation type="submission" date="2018-06" db="EMBL/GenBank/DDBJ databases">
        <title>Streptomyces reniochalinae sp. nov. and Streptomyces diacarnus sp. nov. from marine sponges.</title>
        <authorList>
            <person name="Li L."/>
        </authorList>
    </citation>
    <scope>NUCLEOTIDE SEQUENCE [LARGE SCALE GENOMIC DNA]</scope>
    <source>
        <strain evidence="1 2">LHW50302</strain>
    </source>
</reference>
<accession>A0A367EHE0</accession>
<proteinExistence type="predicted"/>
<evidence type="ECO:0000313" key="1">
    <source>
        <dbReference type="EMBL" id="RCG17461.1"/>
    </source>
</evidence>
<dbReference type="RefSeq" id="WP_114016372.1">
    <property type="nucleotide sequence ID" value="NZ_QOIM01000036.1"/>
</dbReference>
<sequence>MGPASAVVMGSDLVARADARLDQLGRRLADDLELFTRLLYDTYHRLGAADVSRALRRIQEIGWEVGAAFRTVDVLLSPTLAQPGAVVR</sequence>
<name>A0A367EHE0_9ACTN</name>
<dbReference type="OrthoDB" id="5175573at2"/>